<accession>A0AAX6FG03</accession>
<dbReference type="PANTHER" id="PTHR10631:SF9">
    <property type="entry name" value="TRNA (GUANINE(26)-N(2))-DIMETHYLTRANSFERASE"/>
    <property type="match status" value="1"/>
</dbReference>
<dbReference type="InterPro" id="IPR029063">
    <property type="entry name" value="SAM-dependent_MTases_sf"/>
</dbReference>
<reference evidence="8" key="2">
    <citation type="submission" date="2023-04" db="EMBL/GenBank/DDBJ databases">
        <authorList>
            <person name="Bruccoleri R.E."/>
            <person name="Oakeley E.J."/>
            <person name="Faust A.-M."/>
            <person name="Dessus-Babus S."/>
            <person name="Altorfer M."/>
            <person name="Burckhardt D."/>
            <person name="Oertli M."/>
            <person name="Naumann U."/>
            <person name="Petersen F."/>
            <person name="Wong J."/>
        </authorList>
    </citation>
    <scope>NUCLEOTIDE SEQUENCE</scope>
    <source>
        <strain evidence="8">GSM-AAB239-AS_SAM_17_03QT</strain>
        <tissue evidence="8">Leaf</tissue>
    </source>
</reference>
<dbReference type="Gene3D" id="3.40.50.150">
    <property type="entry name" value="Vaccinia Virus protein VP39"/>
    <property type="match status" value="1"/>
</dbReference>
<keyword evidence="6 7" id="KW-0694">RNA-binding</keyword>
<evidence type="ECO:0000256" key="1">
    <source>
        <dbReference type="ARBA" id="ARBA00022555"/>
    </source>
</evidence>
<dbReference type="GO" id="GO:0005634">
    <property type="term" value="C:nucleus"/>
    <property type="evidence" value="ECO:0007669"/>
    <property type="project" value="TreeGrafter"/>
</dbReference>
<evidence type="ECO:0000256" key="3">
    <source>
        <dbReference type="ARBA" id="ARBA00022679"/>
    </source>
</evidence>
<organism evidence="8 9">
    <name type="scientific">Iris pallida</name>
    <name type="common">Sweet iris</name>
    <dbReference type="NCBI Taxonomy" id="29817"/>
    <lineage>
        <taxon>Eukaryota</taxon>
        <taxon>Viridiplantae</taxon>
        <taxon>Streptophyta</taxon>
        <taxon>Embryophyta</taxon>
        <taxon>Tracheophyta</taxon>
        <taxon>Spermatophyta</taxon>
        <taxon>Magnoliopsida</taxon>
        <taxon>Liliopsida</taxon>
        <taxon>Asparagales</taxon>
        <taxon>Iridaceae</taxon>
        <taxon>Iridoideae</taxon>
        <taxon>Irideae</taxon>
        <taxon>Iris</taxon>
    </lineage>
</organism>
<evidence type="ECO:0000256" key="2">
    <source>
        <dbReference type="ARBA" id="ARBA00022603"/>
    </source>
</evidence>
<keyword evidence="1 7" id="KW-0820">tRNA-binding</keyword>
<evidence type="ECO:0000256" key="6">
    <source>
        <dbReference type="ARBA" id="ARBA00022884"/>
    </source>
</evidence>
<keyword evidence="2 7" id="KW-0489">Methyltransferase</keyword>
<evidence type="ECO:0000313" key="8">
    <source>
        <dbReference type="EMBL" id="KAJ6815269.1"/>
    </source>
</evidence>
<name>A0AAX6FG03_IRIPA</name>
<gene>
    <name evidence="8" type="ORF">M6B38_135325</name>
</gene>
<dbReference type="PROSITE" id="PS51626">
    <property type="entry name" value="SAM_MT_TRM1"/>
    <property type="match status" value="1"/>
</dbReference>
<dbReference type="FunFam" id="3.30.56.70:FF:000001">
    <property type="entry name" value="tRNA (guanine(26)-N(2))-dimethyltransferase"/>
    <property type="match status" value="1"/>
</dbReference>
<keyword evidence="4 7" id="KW-0949">S-adenosyl-L-methionine</keyword>
<sequence length="429" mass="47611">MTLLPLLPKSPLSLPTKILVSRRTRPRALTVASSKETERGLEFDTGGSFFRRESAVGRDLGALAASIHRRSLDRKLRIIDAMCGCGIRSLRYLAQSDAGFVWANDACEDYRGTIVKNLSGVADRVSEDGGGGRRWVVTHKDANRVLLESYINREYFDLVDIDSFGSDSSFIRSAIMAVREEGLLYLTNTDGFSSGGHRPYHSLASYGAYVRPMPYSNEVGLRMLIGGALREATALGFCVSPLFSYYSSHGPVFRVMFRVSRGNFHKESQYGFICYCNKCGNSQAFSWRELGQICCPCSNKVVSRSSVVSGPMWTGPLHDATFLAEMLDLAGEWRWAHTKEKGIDLEKLLNWMIDESDPRLPFGYIKLDEIASRGKINSPPVSMMISSLQKEGYAASRSHIAPNAIKTNCPIATCIRISRELCHTVLPLS</sequence>
<comment type="catalytic activity">
    <reaction evidence="7">
        <text>guanosine(26) in tRNA + 2 S-adenosyl-L-methionine = N(2)-dimethylguanosine(26) in tRNA + 2 S-adenosyl-L-homocysteine + 2 H(+)</text>
        <dbReference type="Rhea" id="RHEA:43140"/>
        <dbReference type="Rhea" id="RHEA-COMP:10359"/>
        <dbReference type="Rhea" id="RHEA-COMP:10360"/>
        <dbReference type="ChEBI" id="CHEBI:15378"/>
        <dbReference type="ChEBI" id="CHEBI:57856"/>
        <dbReference type="ChEBI" id="CHEBI:59789"/>
        <dbReference type="ChEBI" id="CHEBI:74269"/>
        <dbReference type="ChEBI" id="CHEBI:74513"/>
        <dbReference type="EC" id="2.1.1.216"/>
    </reaction>
</comment>
<dbReference type="SUPFAM" id="SSF53335">
    <property type="entry name" value="S-adenosyl-L-methionine-dependent methyltransferases"/>
    <property type="match status" value="1"/>
</dbReference>
<dbReference type="Gene3D" id="3.30.56.70">
    <property type="entry name" value="N2,N2-dimethylguanosine tRNA methyltransferase, C-terminal domain"/>
    <property type="match status" value="1"/>
</dbReference>
<dbReference type="GO" id="GO:0000049">
    <property type="term" value="F:tRNA binding"/>
    <property type="evidence" value="ECO:0007669"/>
    <property type="project" value="UniProtKB-UniRule"/>
</dbReference>
<dbReference type="InterPro" id="IPR002905">
    <property type="entry name" value="Trm1"/>
</dbReference>
<dbReference type="GO" id="GO:0160104">
    <property type="term" value="F:tRNA (guanine(26)-N2)-dimethyltransferase activity"/>
    <property type="evidence" value="ECO:0007669"/>
    <property type="project" value="UniProtKB-UniRule"/>
</dbReference>
<evidence type="ECO:0000256" key="4">
    <source>
        <dbReference type="ARBA" id="ARBA00022691"/>
    </source>
</evidence>
<proteinExistence type="inferred from homology"/>
<dbReference type="Pfam" id="PF02005">
    <property type="entry name" value="TRM"/>
    <property type="match status" value="1"/>
</dbReference>
<keyword evidence="9" id="KW-1185">Reference proteome</keyword>
<reference evidence="8" key="1">
    <citation type="journal article" date="2023" name="GigaByte">
        <title>Genome assembly of the bearded iris, Iris pallida Lam.</title>
        <authorList>
            <person name="Bruccoleri R.E."/>
            <person name="Oakeley E.J."/>
            <person name="Faust A.M.E."/>
            <person name="Altorfer M."/>
            <person name="Dessus-Babus S."/>
            <person name="Burckhardt D."/>
            <person name="Oertli M."/>
            <person name="Naumann U."/>
            <person name="Petersen F."/>
            <person name="Wong J."/>
        </authorList>
    </citation>
    <scope>NUCLEOTIDE SEQUENCE</scope>
    <source>
        <strain evidence="8">GSM-AAB239-AS_SAM_17_03QT</strain>
    </source>
</reference>
<comment type="caution">
    <text evidence="8">The sequence shown here is derived from an EMBL/GenBank/DDBJ whole genome shotgun (WGS) entry which is preliminary data.</text>
</comment>
<keyword evidence="3 7" id="KW-0808">Transferase</keyword>
<dbReference type="Proteomes" id="UP001140949">
    <property type="component" value="Unassembled WGS sequence"/>
</dbReference>
<evidence type="ECO:0000256" key="7">
    <source>
        <dbReference type="PROSITE-ProRule" id="PRU00958"/>
    </source>
</evidence>
<keyword evidence="5 7" id="KW-0819">tRNA processing</keyword>
<protein>
    <recommendedName>
        <fullName evidence="7">tRNA (guanine(26)-N(2))-dimethyltransferase</fullName>
        <ecNumber evidence="7">2.1.1.216</ecNumber>
    </recommendedName>
</protein>
<dbReference type="AlphaFoldDB" id="A0AAX6FG03"/>
<evidence type="ECO:0000313" key="9">
    <source>
        <dbReference type="Proteomes" id="UP001140949"/>
    </source>
</evidence>
<dbReference type="PANTHER" id="PTHR10631">
    <property type="entry name" value="N 2 ,N 2 -DIMETHYLGUANOSINE TRNA METHYLTRANSFERASE"/>
    <property type="match status" value="1"/>
</dbReference>
<dbReference type="InterPro" id="IPR042296">
    <property type="entry name" value="tRNA_met_Trm1_C"/>
</dbReference>
<dbReference type="EMBL" id="JANAVB010029215">
    <property type="protein sequence ID" value="KAJ6815269.1"/>
    <property type="molecule type" value="Genomic_DNA"/>
</dbReference>
<dbReference type="GO" id="GO:0002940">
    <property type="term" value="P:tRNA N2-guanine methylation"/>
    <property type="evidence" value="ECO:0007669"/>
    <property type="project" value="TreeGrafter"/>
</dbReference>
<comment type="similarity">
    <text evidence="7">Belongs to the class I-like SAM-binding methyltransferase superfamily. Trm1 family.</text>
</comment>
<evidence type="ECO:0000256" key="5">
    <source>
        <dbReference type="ARBA" id="ARBA00022694"/>
    </source>
</evidence>
<dbReference type="EC" id="2.1.1.216" evidence="7"/>